<dbReference type="EMBL" id="GL377302">
    <property type="protein sequence ID" value="EFJ01734.1"/>
    <property type="molecule type" value="Genomic_DNA"/>
</dbReference>
<proteinExistence type="inferred from homology"/>
<dbReference type="InterPro" id="IPR007303">
    <property type="entry name" value="TIP41-like"/>
</dbReference>
<feature type="region of interest" description="Disordered" evidence="2">
    <location>
        <begin position="141"/>
        <end position="189"/>
    </location>
</feature>
<evidence type="ECO:0000256" key="1">
    <source>
        <dbReference type="ARBA" id="ARBA00006658"/>
    </source>
</evidence>
<evidence type="ECO:0000256" key="2">
    <source>
        <dbReference type="SAM" id="MobiDB-lite"/>
    </source>
</evidence>
<accession>D8PQY2</accession>
<dbReference type="Pfam" id="PF04176">
    <property type="entry name" value="TIP41"/>
    <property type="match status" value="1"/>
</dbReference>
<evidence type="ECO:0000313" key="4">
    <source>
        <dbReference type="Proteomes" id="UP000007431"/>
    </source>
</evidence>
<dbReference type="FunCoup" id="D8PQY2">
    <property type="interactions" value="542"/>
</dbReference>
<sequence>MATDTKLPPHKLLESVNARTIHLTEPDWYITASTNPISSIPQCAQLQSSLDLPAIPEMTFGGNFLLLEHRPSGWKYSFTCEDALRGVKKDDDANGKGMIKVNYADAWMKSRLPMPKTAQTRPFDWTFTTTYKGHRLTSDDDWPAAPSYADDGAASDAENDEPAPPKPRPASAEFRWQPADPTNPSHAIPLAELTRPDPIVFYAEIPLFEDELHDNGASSLLVRIRVMPACIFILARFTLRVDNVLFRTYDTRIYSSHAPGTNGKTVVVRESGGWEAEYAKVKQVSRRPFLEV</sequence>
<dbReference type="GO" id="GO:0005829">
    <property type="term" value="C:cytosol"/>
    <property type="evidence" value="ECO:0007669"/>
    <property type="project" value="TreeGrafter"/>
</dbReference>
<dbReference type="eggNOG" id="KOG3224">
    <property type="taxonomic scope" value="Eukaryota"/>
</dbReference>
<dbReference type="OMA" id="DMILFED"/>
<evidence type="ECO:0008006" key="5">
    <source>
        <dbReference type="Google" id="ProtNLM"/>
    </source>
</evidence>
<dbReference type="STRING" id="578458.D8PQY2"/>
<dbReference type="PANTHER" id="PTHR21021:SF16">
    <property type="entry name" value="TIP41-LIKE PROTEIN"/>
    <property type="match status" value="1"/>
</dbReference>
<dbReference type="PANTHER" id="PTHR21021">
    <property type="entry name" value="GAF/PUTATIVE CYTOSKELETAL PROTEIN"/>
    <property type="match status" value="1"/>
</dbReference>
<protein>
    <recommendedName>
        <fullName evidence="5">Type 2A phosphatase activator TIP41</fullName>
    </recommendedName>
</protein>
<organism evidence="4">
    <name type="scientific">Schizophyllum commune (strain H4-8 / FGSC 9210)</name>
    <name type="common">Split gill fungus</name>
    <dbReference type="NCBI Taxonomy" id="578458"/>
    <lineage>
        <taxon>Eukaryota</taxon>
        <taxon>Fungi</taxon>
        <taxon>Dikarya</taxon>
        <taxon>Basidiomycota</taxon>
        <taxon>Agaricomycotina</taxon>
        <taxon>Agaricomycetes</taxon>
        <taxon>Agaricomycetidae</taxon>
        <taxon>Agaricales</taxon>
        <taxon>Schizophyllaceae</taxon>
        <taxon>Schizophyllum</taxon>
    </lineage>
</organism>
<gene>
    <name evidence="3" type="ORF">SCHCODRAFT_49983</name>
</gene>
<comment type="similarity">
    <text evidence="1">Belongs to the TIP41 family.</text>
</comment>
<dbReference type="VEuPathDB" id="FungiDB:SCHCODRAFT_02622501"/>
<dbReference type="HOGENOM" id="CLU_039187_0_1_1"/>
<evidence type="ECO:0000313" key="3">
    <source>
        <dbReference type="EMBL" id="EFJ01734.1"/>
    </source>
</evidence>
<name>D8PQY2_SCHCM</name>
<reference evidence="3 4" key="1">
    <citation type="journal article" date="2010" name="Nat. Biotechnol.">
        <title>Genome sequence of the model mushroom Schizophyllum commune.</title>
        <authorList>
            <person name="Ohm R.A."/>
            <person name="de Jong J.F."/>
            <person name="Lugones L.G."/>
            <person name="Aerts A."/>
            <person name="Kothe E."/>
            <person name="Stajich J.E."/>
            <person name="de Vries R.P."/>
            <person name="Record E."/>
            <person name="Levasseur A."/>
            <person name="Baker S.E."/>
            <person name="Bartholomew K.A."/>
            <person name="Coutinho P.M."/>
            <person name="Erdmann S."/>
            <person name="Fowler T.J."/>
            <person name="Gathman A.C."/>
            <person name="Lombard V."/>
            <person name="Henrissat B."/>
            <person name="Knabe N."/>
            <person name="Kuees U."/>
            <person name="Lilly W.W."/>
            <person name="Lindquist E."/>
            <person name="Lucas S."/>
            <person name="Magnuson J.K."/>
            <person name="Piumi F."/>
            <person name="Raudaskoski M."/>
            <person name="Salamov A."/>
            <person name="Schmutz J."/>
            <person name="Schwarze F.W.M.R."/>
            <person name="vanKuyk P.A."/>
            <person name="Horton J.S."/>
            <person name="Grigoriev I.V."/>
            <person name="Woesten H.A.B."/>
        </authorList>
    </citation>
    <scope>NUCLEOTIDE SEQUENCE [LARGE SCALE GENOMIC DNA]</scope>
    <source>
        <strain evidence="4">H4-8 / FGSC 9210</strain>
    </source>
</reference>
<dbReference type="GO" id="GO:0031929">
    <property type="term" value="P:TOR signaling"/>
    <property type="evidence" value="ECO:0007669"/>
    <property type="project" value="TreeGrafter"/>
</dbReference>
<dbReference type="AlphaFoldDB" id="D8PQY2"/>
<dbReference type="Proteomes" id="UP000007431">
    <property type="component" value="Unassembled WGS sequence"/>
</dbReference>
<dbReference type="InterPro" id="IPR051330">
    <property type="entry name" value="Phosphatase_reg/MetRdx"/>
</dbReference>
<dbReference type="InParanoid" id="D8PQY2"/>
<keyword evidence="4" id="KW-1185">Reference proteome</keyword>